<sequence length="147" mass="16048">MVLVETVKVETVVVVETLTVEVQEVAAVVVVVVVVETVVLVGVVEVLVEDLIEPERANKPNCGGAPVAFRSRDDRHEPMRCSGATVERRTGDQNKWGAALKPLTLQPFMVSPVSLPEDDMLLRQQGSKTLLRHTALITHCTARENGK</sequence>
<organism evidence="1 2">
    <name type="scientific">Muraenolepis orangiensis</name>
    <name type="common">Patagonian moray cod</name>
    <dbReference type="NCBI Taxonomy" id="630683"/>
    <lineage>
        <taxon>Eukaryota</taxon>
        <taxon>Metazoa</taxon>
        <taxon>Chordata</taxon>
        <taxon>Craniata</taxon>
        <taxon>Vertebrata</taxon>
        <taxon>Euteleostomi</taxon>
        <taxon>Actinopterygii</taxon>
        <taxon>Neopterygii</taxon>
        <taxon>Teleostei</taxon>
        <taxon>Neoteleostei</taxon>
        <taxon>Acanthomorphata</taxon>
        <taxon>Zeiogadaria</taxon>
        <taxon>Gadariae</taxon>
        <taxon>Gadiformes</taxon>
        <taxon>Muraenolepidoidei</taxon>
        <taxon>Muraenolepididae</taxon>
        <taxon>Muraenolepis</taxon>
    </lineage>
</organism>
<keyword evidence="2" id="KW-1185">Reference proteome</keyword>
<dbReference type="EMBL" id="JANIIK010000047">
    <property type="protein sequence ID" value="KAJ3600400.1"/>
    <property type="molecule type" value="Genomic_DNA"/>
</dbReference>
<evidence type="ECO:0000313" key="1">
    <source>
        <dbReference type="EMBL" id="KAJ3600400.1"/>
    </source>
</evidence>
<comment type="caution">
    <text evidence="1">The sequence shown here is derived from an EMBL/GenBank/DDBJ whole genome shotgun (WGS) entry which is preliminary data.</text>
</comment>
<protein>
    <submittedName>
        <fullName evidence="1">Uncharacterized protein</fullName>
    </submittedName>
</protein>
<dbReference type="Proteomes" id="UP001148018">
    <property type="component" value="Unassembled WGS sequence"/>
</dbReference>
<accession>A0A9Q0IJL9</accession>
<name>A0A9Q0IJL9_9TELE</name>
<proteinExistence type="predicted"/>
<evidence type="ECO:0000313" key="2">
    <source>
        <dbReference type="Proteomes" id="UP001148018"/>
    </source>
</evidence>
<gene>
    <name evidence="1" type="ORF">NHX12_031384</name>
</gene>
<reference evidence="1" key="1">
    <citation type="submission" date="2022-07" db="EMBL/GenBank/DDBJ databases">
        <title>Chromosome-level genome of Muraenolepis orangiensis.</title>
        <authorList>
            <person name="Kim J."/>
        </authorList>
    </citation>
    <scope>NUCLEOTIDE SEQUENCE</scope>
    <source>
        <strain evidence="1">KU_S4_2022</strain>
        <tissue evidence="1">Muscle</tissue>
    </source>
</reference>
<dbReference type="AlphaFoldDB" id="A0A9Q0IJL9"/>